<evidence type="ECO:0000256" key="1">
    <source>
        <dbReference type="SAM" id="MobiDB-lite"/>
    </source>
</evidence>
<accession>A0A2P4YBN4</accession>
<feature type="region of interest" description="Disordered" evidence="1">
    <location>
        <begin position="1"/>
        <end position="32"/>
    </location>
</feature>
<reference evidence="2 3" key="1">
    <citation type="journal article" date="2017" name="Genome Biol. Evol.">
        <title>Phytophthora megakarya and P. palmivora, closely related causal agents of cacao black pod rot, underwent increases in genome sizes and gene numbers by different mechanisms.</title>
        <authorList>
            <person name="Ali S.S."/>
            <person name="Shao J."/>
            <person name="Lary D.J."/>
            <person name="Kronmiller B."/>
            <person name="Shen D."/>
            <person name="Strem M.D."/>
            <person name="Amoako-Attah I."/>
            <person name="Akrofi A.Y."/>
            <person name="Begoude B.A."/>
            <person name="Ten Hoopen G.M."/>
            <person name="Coulibaly K."/>
            <person name="Kebe B.I."/>
            <person name="Melnick R.L."/>
            <person name="Guiltinan M.J."/>
            <person name="Tyler B.M."/>
            <person name="Meinhardt L.W."/>
            <person name="Bailey B.A."/>
        </authorList>
    </citation>
    <scope>NUCLEOTIDE SEQUENCE [LARGE SCALE GENOMIC DNA]</scope>
    <source>
        <strain evidence="3">sbr112.9</strain>
    </source>
</reference>
<dbReference type="AlphaFoldDB" id="A0A2P4YBN4"/>
<organism evidence="2 3">
    <name type="scientific">Phytophthora palmivora</name>
    <dbReference type="NCBI Taxonomy" id="4796"/>
    <lineage>
        <taxon>Eukaryota</taxon>
        <taxon>Sar</taxon>
        <taxon>Stramenopiles</taxon>
        <taxon>Oomycota</taxon>
        <taxon>Peronosporomycetes</taxon>
        <taxon>Peronosporales</taxon>
        <taxon>Peronosporaceae</taxon>
        <taxon>Phytophthora</taxon>
    </lineage>
</organism>
<dbReference type="Proteomes" id="UP000237271">
    <property type="component" value="Unassembled WGS sequence"/>
</dbReference>
<feature type="non-terminal residue" evidence="2">
    <location>
        <position position="64"/>
    </location>
</feature>
<dbReference type="EMBL" id="NCKW01003979">
    <property type="protein sequence ID" value="POM75208.1"/>
    <property type="molecule type" value="Genomic_DNA"/>
</dbReference>
<gene>
    <name evidence="2" type="ORF">PHPALM_7724</name>
</gene>
<evidence type="ECO:0000313" key="2">
    <source>
        <dbReference type="EMBL" id="POM75208.1"/>
    </source>
</evidence>
<name>A0A2P4YBN4_9STRA</name>
<feature type="compositionally biased region" description="Basic residues" evidence="1">
    <location>
        <begin position="23"/>
        <end position="32"/>
    </location>
</feature>
<comment type="caution">
    <text evidence="2">The sequence shown here is derived from an EMBL/GenBank/DDBJ whole genome shotgun (WGS) entry which is preliminary data.</text>
</comment>
<proteinExistence type="predicted"/>
<keyword evidence="3" id="KW-1185">Reference proteome</keyword>
<sequence length="64" mass="7109">MPAKTPRSVPKLRRKTASSSSRALKKAKKVNQVKKKGRIAPFTSKQVSTFYFKCVLDDNGEPTA</sequence>
<evidence type="ECO:0000313" key="3">
    <source>
        <dbReference type="Proteomes" id="UP000237271"/>
    </source>
</evidence>
<protein>
    <submittedName>
        <fullName evidence="2">Uncharacterized protein</fullName>
    </submittedName>
</protein>